<dbReference type="Proteomes" id="UP001303889">
    <property type="component" value="Unassembled WGS sequence"/>
</dbReference>
<feature type="compositionally biased region" description="Basic and acidic residues" evidence="1">
    <location>
        <begin position="7"/>
        <end position="23"/>
    </location>
</feature>
<name>A0AAN6MNX1_9PEZI</name>
<dbReference type="EMBL" id="MU855400">
    <property type="protein sequence ID" value="KAK3904381.1"/>
    <property type="molecule type" value="Genomic_DNA"/>
</dbReference>
<protein>
    <submittedName>
        <fullName evidence="2">Uncharacterized protein</fullName>
    </submittedName>
</protein>
<evidence type="ECO:0000256" key="1">
    <source>
        <dbReference type="SAM" id="MobiDB-lite"/>
    </source>
</evidence>
<accession>A0AAN6MNX1</accession>
<reference evidence="2" key="2">
    <citation type="submission" date="2023-05" db="EMBL/GenBank/DDBJ databases">
        <authorList>
            <consortium name="Lawrence Berkeley National Laboratory"/>
            <person name="Steindorff A."/>
            <person name="Hensen N."/>
            <person name="Bonometti L."/>
            <person name="Westerberg I."/>
            <person name="Brannstrom I.O."/>
            <person name="Guillou S."/>
            <person name="Cros-Aarteil S."/>
            <person name="Calhoun S."/>
            <person name="Haridas S."/>
            <person name="Kuo A."/>
            <person name="Mondo S."/>
            <person name="Pangilinan J."/>
            <person name="Riley R."/>
            <person name="Labutti K."/>
            <person name="Andreopoulos B."/>
            <person name="Lipzen A."/>
            <person name="Chen C."/>
            <person name="Yanf M."/>
            <person name="Daum C."/>
            <person name="Ng V."/>
            <person name="Clum A."/>
            <person name="Ohm R."/>
            <person name="Martin F."/>
            <person name="Silar P."/>
            <person name="Natvig D."/>
            <person name="Lalanne C."/>
            <person name="Gautier V."/>
            <person name="Ament-Velasquez S.L."/>
            <person name="Kruys A."/>
            <person name="Hutchinson M.I."/>
            <person name="Powell A.J."/>
            <person name="Barry K."/>
            <person name="Miller A.N."/>
            <person name="Grigoriev I.V."/>
            <person name="Debuchy R."/>
            <person name="Gladieux P."/>
            <person name="Thoren M.H."/>
            <person name="Johannesson H."/>
        </authorList>
    </citation>
    <scope>NUCLEOTIDE SEQUENCE</scope>
    <source>
        <strain evidence="2">CBS 103.79</strain>
    </source>
</reference>
<feature type="region of interest" description="Disordered" evidence="1">
    <location>
        <begin position="1"/>
        <end position="63"/>
    </location>
</feature>
<dbReference type="AlphaFoldDB" id="A0AAN6MNX1"/>
<sequence>QDESEVEKEARSPPQAQEKKDEGEIQINASLYSTSTSPQHHAGSPGGLSTATTSTVASKLVAV</sequence>
<keyword evidence="3" id="KW-1185">Reference proteome</keyword>
<organism evidence="2 3">
    <name type="scientific">Staphylotrichum tortipilum</name>
    <dbReference type="NCBI Taxonomy" id="2831512"/>
    <lineage>
        <taxon>Eukaryota</taxon>
        <taxon>Fungi</taxon>
        <taxon>Dikarya</taxon>
        <taxon>Ascomycota</taxon>
        <taxon>Pezizomycotina</taxon>
        <taxon>Sordariomycetes</taxon>
        <taxon>Sordariomycetidae</taxon>
        <taxon>Sordariales</taxon>
        <taxon>Chaetomiaceae</taxon>
        <taxon>Staphylotrichum</taxon>
    </lineage>
</organism>
<reference evidence="2" key="1">
    <citation type="journal article" date="2023" name="Mol. Phylogenet. Evol.">
        <title>Genome-scale phylogeny and comparative genomics of the fungal order Sordariales.</title>
        <authorList>
            <person name="Hensen N."/>
            <person name="Bonometti L."/>
            <person name="Westerberg I."/>
            <person name="Brannstrom I.O."/>
            <person name="Guillou S."/>
            <person name="Cros-Aarteil S."/>
            <person name="Calhoun S."/>
            <person name="Haridas S."/>
            <person name="Kuo A."/>
            <person name="Mondo S."/>
            <person name="Pangilinan J."/>
            <person name="Riley R."/>
            <person name="LaButti K."/>
            <person name="Andreopoulos B."/>
            <person name="Lipzen A."/>
            <person name="Chen C."/>
            <person name="Yan M."/>
            <person name="Daum C."/>
            <person name="Ng V."/>
            <person name="Clum A."/>
            <person name="Steindorff A."/>
            <person name="Ohm R.A."/>
            <person name="Martin F."/>
            <person name="Silar P."/>
            <person name="Natvig D.O."/>
            <person name="Lalanne C."/>
            <person name="Gautier V."/>
            <person name="Ament-Velasquez S.L."/>
            <person name="Kruys A."/>
            <person name="Hutchinson M.I."/>
            <person name="Powell A.J."/>
            <person name="Barry K."/>
            <person name="Miller A.N."/>
            <person name="Grigoriev I.V."/>
            <person name="Debuchy R."/>
            <person name="Gladieux P."/>
            <person name="Hiltunen Thoren M."/>
            <person name="Johannesson H."/>
        </authorList>
    </citation>
    <scope>NUCLEOTIDE SEQUENCE</scope>
    <source>
        <strain evidence="2">CBS 103.79</strain>
    </source>
</reference>
<comment type="caution">
    <text evidence="2">The sequence shown here is derived from an EMBL/GenBank/DDBJ whole genome shotgun (WGS) entry which is preliminary data.</text>
</comment>
<gene>
    <name evidence="2" type="ORF">C8A05DRAFT_13724</name>
</gene>
<proteinExistence type="predicted"/>
<feature type="compositionally biased region" description="Polar residues" evidence="1">
    <location>
        <begin position="27"/>
        <end position="39"/>
    </location>
</feature>
<evidence type="ECO:0000313" key="3">
    <source>
        <dbReference type="Proteomes" id="UP001303889"/>
    </source>
</evidence>
<evidence type="ECO:0000313" key="2">
    <source>
        <dbReference type="EMBL" id="KAK3904381.1"/>
    </source>
</evidence>
<feature type="non-terminal residue" evidence="2">
    <location>
        <position position="1"/>
    </location>
</feature>
<feature type="compositionally biased region" description="Polar residues" evidence="1">
    <location>
        <begin position="47"/>
        <end position="57"/>
    </location>
</feature>